<organism evidence="2 3">
    <name type="scientific">Fervidibacillus albus</name>
    <dbReference type="NCBI Taxonomy" id="2980026"/>
    <lineage>
        <taxon>Bacteria</taxon>
        <taxon>Bacillati</taxon>
        <taxon>Bacillota</taxon>
        <taxon>Bacilli</taxon>
        <taxon>Bacillales</taxon>
        <taxon>Bacillaceae</taxon>
        <taxon>Fervidibacillus</taxon>
    </lineage>
</organism>
<evidence type="ECO:0000313" key="3">
    <source>
        <dbReference type="Proteomes" id="UP001164718"/>
    </source>
</evidence>
<keyword evidence="1" id="KW-0812">Transmembrane</keyword>
<gene>
    <name evidence="2" type="ORF">OE104_05970</name>
</gene>
<dbReference type="RefSeq" id="WP_275418665.1">
    <property type="nucleotide sequence ID" value="NZ_CP106878.1"/>
</dbReference>
<dbReference type="AlphaFoldDB" id="A0A9E8RX28"/>
<keyword evidence="1" id="KW-1133">Transmembrane helix</keyword>
<sequence>MFSVVDSLYQLFALLPFIVSFSIIVFGIVYGVRLLKRMEKRAEEKLQINKDSVHLQRKQMEIIDQLEGKLLSIEKILKNVE</sequence>
<evidence type="ECO:0000313" key="2">
    <source>
        <dbReference type="EMBL" id="WAA10859.1"/>
    </source>
</evidence>
<keyword evidence="1" id="KW-0472">Membrane</keyword>
<protein>
    <submittedName>
        <fullName evidence="2">Uncharacterized protein</fullName>
    </submittedName>
</protein>
<dbReference type="Proteomes" id="UP001164718">
    <property type="component" value="Chromosome"/>
</dbReference>
<proteinExistence type="predicted"/>
<name>A0A9E8RX28_9BACI</name>
<feature type="transmembrane region" description="Helical" evidence="1">
    <location>
        <begin position="12"/>
        <end position="32"/>
    </location>
</feature>
<accession>A0A9E8RX28</accession>
<dbReference type="EMBL" id="CP106878">
    <property type="protein sequence ID" value="WAA10859.1"/>
    <property type="molecule type" value="Genomic_DNA"/>
</dbReference>
<keyword evidence="3" id="KW-1185">Reference proteome</keyword>
<dbReference type="KEGG" id="faf:OE104_05970"/>
<reference evidence="2" key="1">
    <citation type="submission" date="2022-09" db="EMBL/GenBank/DDBJ databases">
        <title>Complete Genomes of Fervidibacillus albus and Fervidibacillus halotolerans isolated from tidal flat sediments.</title>
        <authorList>
            <person name="Kwon K.K."/>
            <person name="Yang S.-H."/>
            <person name="Park M.J."/>
            <person name="Oh H.-M."/>
        </authorList>
    </citation>
    <scope>NUCLEOTIDE SEQUENCE</scope>
    <source>
        <strain evidence="2">MEBiC13591</strain>
    </source>
</reference>
<evidence type="ECO:0000256" key="1">
    <source>
        <dbReference type="SAM" id="Phobius"/>
    </source>
</evidence>